<reference evidence="4" key="2">
    <citation type="journal article" date="2023" name="IMA Fungus">
        <title>Comparative genomic study of the Penicillium genus elucidates a diverse pangenome and 15 lateral gene transfer events.</title>
        <authorList>
            <person name="Petersen C."/>
            <person name="Sorensen T."/>
            <person name="Nielsen M.R."/>
            <person name="Sondergaard T.E."/>
            <person name="Sorensen J.L."/>
            <person name="Fitzpatrick D.A."/>
            <person name="Frisvad J.C."/>
            <person name="Nielsen K.L."/>
        </authorList>
    </citation>
    <scope>NUCLEOTIDE SEQUENCE</scope>
    <source>
        <strain evidence="4">IBT 21917</strain>
    </source>
</reference>
<reference evidence="4" key="1">
    <citation type="submission" date="2022-11" db="EMBL/GenBank/DDBJ databases">
        <authorList>
            <person name="Petersen C."/>
        </authorList>
    </citation>
    <scope>NUCLEOTIDE SEQUENCE</scope>
    <source>
        <strain evidence="4">IBT 21917</strain>
    </source>
</reference>
<keyword evidence="2" id="KW-1133">Transmembrane helix</keyword>
<evidence type="ECO:0000313" key="4">
    <source>
        <dbReference type="EMBL" id="KAJ5182416.1"/>
    </source>
</evidence>
<protein>
    <recommendedName>
        <fullName evidence="6">Histidine acid phosphatase</fullName>
    </recommendedName>
</protein>
<dbReference type="EMBL" id="JAPQKO010000001">
    <property type="protein sequence ID" value="KAJ5182416.1"/>
    <property type="molecule type" value="Genomic_DNA"/>
</dbReference>
<feature type="chain" id="PRO_5040851533" description="Histidine acid phosphatase" evidence="3">
    <location>
        <begin position="20"/>
        <end position="484"/>
    </location>
</feature>
<sequence>MRLSIVSLLLATLAAHVDAERVLGAYIFSRHGDRTPKVFKNAKLTSLGYRQVFDAGSYYHNRYVAADSDRQIEGINDTFVDAKQISASSPSDAVLQNSATGFLQGVYPPVGEASAETLGNDTVIKAPLNGNQLVSLTLTSSGKNSEDSTWLQGASSCEKAGISSNDYYSSDSYNQMLESTKDFYQSLSPLVNGVFSSSQLSFRNAYTIFDYLNVDRIHNKTSKVTDEQYLQLLALASNQQYNLAYNESDKVRAMDGAVLTGEILTGLNETITSKGKSKLNVQFGSYGTFFSFFGLAQLPAASVNFTGVVDYASSMVLELVTNATGNAFPESKDISVRFLFHNGTMTGSDEPAVYPLFGQSKTLLPWSDFVSEAEKIAVTDDAEWCQMCGNTDGKCASASSGAASTNSSGSSGSGGISRAVAGVIGAMVTLAVILGLEALFFLVGGFRIAKRTRAGSRGDLCRRFPKIRRLRRIARLCARGKKTV</sequence>
<keyword evidence="5" id="KW-1185">Reference proteome</keyword>
<dbReference type="PANTHER" id="PTHR11567:SF142">
    <property type="entry name" value="PHOSPHOGLYCERATE MUTASE-LIKE PROTEIN"/>
    <property type="match status" value="1"/>
</dbReference>
<dbReference type="OrthoDB" id="258392at2759"/>
<dbReference type="PANTHER" id="PTHR11567">
    <property type="entry name" value="ACID PHOSPHATASE-RELATED"/>
    <property type="match status" value="1"/>
</dbReference>
<dbReference type="InterPro" id="IPR050645">
    <property type="entry name" value="Histidine_acid_phosphatase"/>
</dbReference>
<organism evidence="4 5">
    <name type="scientific">Penicillium capsulatum</name>
    <dbReference type="NCBI Taxonomy" id="69766"/>
    <lineage>
        <taxon>Eukaryota</taxon>
        <taxon>Fungi</taxon>
        <taxon>Dikarya</taxon>
        <taxon>Ascomycota</taxon>
        <taxon>Pezizomycotina</taxon>
        <taxon>Eurotiomycetes</taxon>
        <taxon>Eurotiomycetidae</taxon>
        <taxon>Eurotiales</taxon>
        <taxon>Aspergillaceae</taxon>
        <taxon>Penicillium</taxon>
    </lineage>
</organism>
<keyword evidence="2" id="KW-0812">Transmembrane</keyword>
<name>A0A9W9IV34_9EURO</name>
<evidence type="ECO:0000313" key="5">
    <source>
        <dbReference type="Proteomes" id="UP001146351"/>
    </source>
</evidence>
<dbReference type="Pfam" id="PF00328">
    <property type="entry name" value="His_Phos_2"/>
    <property type="match status" value="1"/>
</dbReference>
<gene>
    <name evidence="4" type="ORF">N7492_000032</name>
</gene>
<comment type="caution">
    <text evidence="4">The sequence shown here is derived from an EMBL/GenBank/DDBJ whole genome shotgun (WGS) entry which is preliminary data.</text>
</comment>
<dbReference type="AlphaFoldDB" id="A0A9W9IV34"/>
<evidence type="ECO:0000256" key="2">
    <source>
        <dbReference type="SAM" id="Phobius"/>
    </source>
</evidence>
<evidence type="ECO:0000256" key="3">
    <source>
        <dbReference type="SAM" id="SignalP"/>
    </source>
</evidence>
<keyword evidence="2" id="KW-0472">Membrane</keyword>
<feature type="signal peptide" evidence="3">
    <location>
        <begin position="1"/>
        <end position="19"/>
    </location>
</feature>
<evidence type="ECO:0000256" key="1">
    <source>
        <dbReference type="ARBA" id="ARBA00005375"/>
    </source>
</evidence>
<keyword evidence="3" id="KW-0732">Signal</keyword>
<feature type="transmembrane region" description="Helical" evidence="2">
    <location>
        <begin position="419"/>
        <end position="443"/>
    </location>
</feature>
<dbReference type="GO" id="GO:0016791">
    <property type="term" value="F:phosphatase activity"/>
    <property type="evidence" value="ECO:0007669"/>
    <property type="project" value="TreeGrafter"/>
</dbReference>
<accession>A0A9W9IV34</accession>
<evidence type="ECO:0008006" key="6">
    <source>
        <dbReference type="Google" id="ProtNLM"/>
    </source>
</evidence>
<dbReference type="Gene3D" id="3.40.50.1240">
    <property type="entry name" value="Phosphoglycerate mutase-like"/>
    <property type="match status" value="1"/>
</dbReference>
<comment type="similarity">
    <text evidence="1">Belongs to the histidine acid phosphatase family.</text>
</comment>
<proteinExistence type="inferred from homology"/>
<dbReference type="SUPFAM" id="SSF53254">
    <property type="entry name" value="Phosphoglycerate mutase-like"/>
    <property type="match status" value="1"/>
</dbReference>
<dbReference type="InterPro" id="IPR029033">
    <property type="entry name" value="His_PPase_superfam"/>
</dbReference>
<dbReference type="Proteomes" id="UP001146351">
    <property type="component" value="Unassembled WGS sequence"/>
</dbReference>
<dbReference type="InterPro" id="IPR000560">
    <property type="entry name" value="His_Pase_clade-2"/>
</dbReference>